<organism evidence="1 2">
    <name type="scientific">Roseateles hydrophilus</name>
    <dbReference type="NCBI Taxonomy" id="2975054"/>
    <lineage>
        <taxon>Bacteria</taxon>
        <taxon>Pseudomonadati</taxon>
        <taxon>Pseudomonadota</taxon>
        <taxon>Betaproteobacteria</taxon>
        <taxon>Burkholderiales</taxon>
        <taxon>Sphaerotilaceae</taxon>
        <taxon>Roseateles</taxon>
    </lineage>
</organism>
<name>A0ACC6C954_9BURK</name>
<proteinExistence type="predicted"/>
<evidence type="ECO:0000313" key="2">
    <source>
        <dbReference type="Proteomes" id="UP001076464"/>
    </source>
</evidence>
<dbReference type="Proteomes" id="UP001076464">
    <property type="component" value="Unassembled WGS sequence"/>
</dbReference>
<evidence type="ECO:0000313" key="1">
    <source>
        <dbReference type="EMBL" id="MCY4744815.1"/>
    </source>
</evidence>
<gene>
    <name evidence="1" type="ORF">NYO99_07520</name>
</gene>
<sequence>MYLSLLLLALAAQAPLLWQMLQAWQGTELQRLAALNAVALHLGAALTVAAVFGRLRWCLPLLALAALLGPAEAFYFNRFGLPSGAHVYGVIAETTWDETHALLGAWLAPLGVVSLLFLALVALACRTVWLADLRWQHRSRWWVLTAAGLLGAFVAFGQRLVFAATGASDIDTTTESQHYLEHRMTGAHTGLLAELETTFPWGMPIRAQRYFEHRNALALHLGRSQDFRFDVRWVRPAQATPQVHVLVIGETARADRWSLFGYGRDTTPLLVRRDRAAEVATFHDTASASSATRESVPLMLTRRHGFEPLKPMGEPSVLTAFSQAGFKTYWLSAQGTAGIHETPVSVLAHEADHQHFINQVDYRGRGALDGELLPLLANAMQDPAPRKFIVLHTLGSHLNYAHRYPAEFERFKPALQASDKPDVWGGPQERLLNAYDNSVLYTDHVLEQVIRLVEKAGVQATVTYAADHGESLFDGRCKQAGHGFAAIANYHIPMFVWASHAWRDAQPDTWQQLRARQHSPVTTLAMFPTLTHLAGFEAGFEHGPKALGARDWAPFPRVVTHFGDYDGSFRKLACDAPADTTKPARPARP</sequence>
<keyword evidence="1" id="KW-0808">Transferase</keyword>
<keyword evidence="2" id="KW-1185">Reference proteome</keyword>
<dbReference type="EMBL" id="JAPPUY010000002">
    <property type="protein sequence ID" value="MCY4744815.1"/>
    <property type="molecule type" value="Genomic_DNA"/>
</dbReference>
<comment type="caution">
    <text evidence="1">The sequence shown here is derived from an EMBL/GenBank/DDBJ whole genome shotgun (WGS) entry which is preliminary data.</text>
</comment>
<protein>
    <submittedName>
        <fullName evidence="1">Phosphoethanolamine transferase</fullName>
    </submittedName>
</protein>
<accession>A0ACC6C954</accession>
<reference evidence="1" key="1">
    <citation type="submission" date="2022-08" db="EMBL/GenBank/DDBJ databases">
        <title>Genome sequencing of Pelomonas sp. UHG3.</title>
        <authorList>
            <person name="So Y."/>
        </authorList>
    </citation>
    <scope>NUCLEOTIDE SEQUENCE</scope>
    <source>
        <strain evidence="1">UHG3</strain>
    </source>
</reference>